<reference evidence="2 3" key="1">
    <citation type="submission" date="2024-01" db="EMBL/GenBank/DDBJ databases">
        <title>A draft genome for a cacao thread blight-causing isolate of Paramarasmius palmivorus.</title>
        <authorList>
            <person name="Baruah I.K."/>
            <person name="Bukari Y."/>
            <person name="Amoako-Attah I."/>
            <person name="Meinhardt L.W."/>
            <person name="Bailey B.A."/>
            <person name="Cohen S.P."/>
        </authorList>
    </citation>
    <scope>NUCLEOTIDE SEQUENCE [LARGE SCALE GENOMIC DNA]</scope>
    <source>
        <strain evidence="2 3">GH-12</strain>
    </source>
</reference>
<feature type="region of interest" description="Disordered" evidence="1">
    <location>
        <begin position="1"/>
        <end position="89"/>
    </location>
</feature>
<keyword evidence="3" id="KW-1185">Reference proteome</keyword>
<dbReference type="EMBL" id="JAYKXP010000028">
    <property type="protein sequence ID" value="KAK7043758.1"/>
    <property type="molecule type" value="Genomic_DNA"/>
</dbReference>
<accession>A0AAW0CX66</accession>
<proteinExistence type="predicted"/>
<protein>
    <submittedName>
        <fullName evidence="2">Uncharacterized protein</fullName>
    </submittedName>
</protein>
<sequence>MPRRPPPSALRLVPGPTPPRNAPKHTMPSVPRPTFCPSSIVAKGPASPPRRRHKSGSSWSSTDCADVPYLPSTQSVSPAPPVKIRGPWDHSGSIRLSFDEDSLLAPLKPVVVM</sequence>
<dbReference type="Proteomes" id="UP001383192">
    <property type="component" value="Unassembled WGS sequence"/>
</dbReference>
<comment type="caution">
    <text evidence="2">The sequence shown here is derived from an EMBL/GenBank/DDBJ whole genome shotgun (WGS) entry which is preliminary data.</text>
</comment>
<evidence type="ECO:0000313" key="2">
    <source>
        <dbReference type="EMBL" id="KAK7043758.1"/>
    </source>
</evidence>
<organism evidence="2 3">
    <name type="scientific">Paramarasmius palmivorus</name>
    <dbReference type="NCBI Taxonomy" id="297713"/>
    <lineage>
        <taxon>Eukaryota</taxon>
        <taxon>Fungi</taxon>
        <taxon>Dikarya</taxon>
        <taxon>Basidiomycota</taxon>
        <taxon>Agaricomycotina</taxon>
        <taxon>Agaricomycetes</taxon>
        <taxon>Agaricomycetidae</taxon>
        <taxon>Agaricales</taxon>
        <taxon>Marasmiineae</taxon>
        <taxon>Marasmiaceae</taxon>
        <taxon>Paramarasmius</taxon>
    </lineage>
</organism>
<evidence type="ECO:0000313" key="3">
    <source>
        <dbReference type="Proteomes" id="UP001383192"/>
    </source>
</evidence>
<gene>
    <name evidence="2" type="ORF">VNI00_008370</name>
</gene>
<dbReference type="AlphaFoldDB" id="A0AAW0CX66"/>
<evidence type="ECO:0000256" key="1">
    <source>
        <dbReference type="SAM" id="MobiDB-lite"/>
    </source>
</evidence>
<name>A0AAW0CX66_9AGAR</name>